<dbReference type="EMBL" id="QLMI01000002">
    <property type="protein sequence ID" value="RAK24175.1"/>
    <property type="molecule type" value="Genomic_DNA"/>
</dbReference>
<comment type="caution">
    <text evidence="1">The sequence shown here is derived from an EMBL/GenBank/DDBJ whole genome shotgun (WGS) entry which is preliminary data.</text>
</comment>
<dbReference type="InterPro" id="IPR027417">
    <property type="entry name" value="P-loop_NTPase"/>
</dbReference>
<dbReference type="Proteomes" id="UP000249620">
    <property type="component" value="Unassembled WGS sequence"/>
</dbReference>
<dbReference type="RefSeq" id="WP_111565982.1">
    <property type="nucleotide sequence ID" value="NZ_QLMI01000002.1"/>
</dbReference>
<dbReference type="OrthoDB" id="7055454at2"/>
<organism evidence="1 2">
    <name type="scientific">Flavobacterium aquaticum</name>
    <dbReference type="NCBI Taxonomy" id="1236486"/>
    <lineage>
        <taxon>Bacteria</taxon>
        <taxon>Pseudomonadati</taxon>
        <taxon>Bacteroidota</taxon>
        <taxon>Flavobacteriia</taxon>
        <taxon>Flavobacteriales</taxon>
        <taxon>Flavobacteriaceae</taxon>
        <taxon>Flavobacterium</taxon>
    </lineage>
</organism>
<gene>
    <name evidence="1" type="ORF">B0I03_10224</name>
</gene>
<proteinExistence type="predicted"/>
<reference evidence="1 2" key="1">
    <citation type="submission" date="2018-06" db="EMBL/GenBank/DDBJ databases">
        <title>Genomic Encyclopedia of Type Strains, Phase III (KMG-III): the genomes of soil and plant-associated and newly described type strains.</title>
        <authorList>
            <person name="Whitman W."/>
        </authorList>
    </citation>
    <scope>NUCLEOTIDE SEQUENCE [LARGE SCALE GENOMIC DNA]</scope>
    <source>
        <strain evidence="1 2">CGMCC 1.12398</strain>
    </source>
</reference>
<name>A0A327YWX0_9FLAO</name>
<protein>
    <submittedName>
        <fullName evidence="1">Uncharacterized protein</fullName>
    </submittedName>
</protein>
<evidence type="ECO:0000313" key="1">
    <source>
        <dbReference type="EMBL" id="RAK24175.1"/>
    </source>
</evidence>
<sequence>MNNTKILEPKTEIIYPSYFSTGFPNKKWNEITSRENYISQIVMDLEENDLIFIEGDEDAGKTTICATFCNTYPNNTISIFFNPLNIMDYQIDYYFSNFVSQARLILGDNLSDIENEGLISIQSFNSTLFQLRRKFKNSKDKIYIIIDGLENNIEKYKELINKIFENIPFAENSFKVIITGKQTDFLDLNPHFKKISSKSITIIGFTKQEVISFLEIESPKENEIDELYKITKGFPGRLETSKRLIKKHGYSLKKILESETYNKWIELDCEKIELEDVFNNVVISIVALSNNSLHVNDLAKINQFELIEFRKKIENIFVLKEKNNYLNFVSNAHKKYFSNILRGNKSKVDELLEKFFLSEDNLSSKFELSKIYAEKREWNKIIPLINEEFLLGTIQSTGTLQRVNESIEMGYKAAEQCNYFADLLRYSIQGSIVNEFDNYLFWESEILARISLNDFTGAILLAESAVLKVDRLRLLALVAKKEKQINNKVDEDLISLIRELYKNTDLSDVGDVIYEIVTDLIYAMPNLAIEIIENSSNNSSNKDINDWIVAKLSVAAINSSSTDEGEQNKKISAIQKLNNPSVKKINQAISFLVGNYSSSRVLDEVKKLTDSEEKLKLLRLWLSNNNKHRKDVDLVINKALDELILNSSQSTLSIEILKELSFQLAYVNEFEKKKQIYLRFKQIEKNLTDLGLSKDKYIYQLNLFHTEFTLDKYKSISTLNNIIKEVEDLKDSLVRLEAFAEIYAKLHIISSNDISPKVKFVYHRIFEVSNELLNSTANHYKLCQNILKTISKVNPILGLKICESINTLHNRDKSRLLVLDSYLKNNLKKIKNNILIEIDKSFENIIPQRIALKSILERYSEAKSLHYDVIKELFYFTNKIDIVEIPINRVYCLLLNYQIISKNIEWKNRLSSQIKKKIDADWEKIDADWEKIDVGFVICSEIAKIDLDYAKLIFEKNVKNKNEIWIDSELIAQTYLYSLSLMAKAYNALLINNSNTENDYKLIEELIGSLPSEIEKLKLWTEIGISSYLSDNHSLTKKIYDTHVFPLVQGIIHKNLNIDFVLESLILVHLYNSELAIEYIKNLSLYIRESACSIIFDFYINKRNPFEIYDGEIDKYEINYNDLIKTISLFNLVETDCEVYNLINTIYKAIDNTPSNVISKIQLTEIISKLNSVIDNKFPDPKNINHDGYKIVSKIKLELLDKKNNSWGKYIQDAQKIPNLSDKLFVKAILLEDIPSDKISKEDRRKLFDEIINDLNCLDSHYEFVDRVIHISEKMYEINRTRWKDVVNKAFATSTTFEEGRDMYNYQKNIIDSIYRIDSSFAKELIKSIDNENNKQKNKKLLNEYLNTLEIANKIKNNETLEQKERNNNRTIIRALYKACGALNSGKITTKKIPDVAKYLSLGNKMPLHETIPVFLFYISNCSKVILPKNVTDELKEINKRNFMEIVKATNLIQILSKRRKQSETETKKFFIDEDFSSNLPVKPGNRESALAFIRNWMIDEMNDFVIYADSYFGVKDLEILKIIKEINPNIDINIIATDDIFQDNTEEKYKNYWKKISDEFPPFTNFTFCWLEEDKNYRPIHDRWIITKNGGLRLGTSFNSLGIKRDSEISVMKPNEALNILEEILKGYISRTKKEINKQRVSYKGFTL</sequence>
<keyword evidence="2" id="KW-1185">Reference proteome</keyword>
<evidence type="ECO:0000313" key="2">
    <source>
        <dbReference type="Proteomes" id="UP000249620"/>
    </source>
</evidence>
<dbReference type="SUPFAM" id="SSF52540">
    <property type="entry name" value="P-loop containing nucleoside triphosphate hydrolases"/>
    <property type="match status" value="1"/>
</dbReference>
<accession>A0A327YWX0</accession>